<dbReference type="InterPro" id="IPR001434">
    <property type="entry name" value="OmcB-like_DUF11"/>
</dbReference>
<dbReference type="Pfam" id="PF13585">
    <property type="entry name" value="CHU_C"/>
    <property type="match status" value="1"/>
</dbReference>
<dbReference type="OrthoDB" id="5726170at2"/>
<dbReference type="Proteomes" id="UP000002774">
    <property type="component" value="Chromosome"/>
</dbReference>
<dbReference type="EMBL" id="CM001403">
    <property type="protein sequence ID" value="EHQ28738.1"/>
    <property type="molecule type" value="Genomic_DNA"/>
</dbReference>
<dbReference type="InterPro" id="IPR012291">
    <property type="entry name" value="CBM2_carb-bd_dom_sf"/>
</dbReference>
<dbReference type="Pfam" id="PF01345">
    <property type="entry name" value="DUF11"/>
    <property type="match status" value="1"/>
</dbReference>
<sequence>MLKYLPSKRCTLHIASKPPVNNWYLVVYIVLFSFSISITHVLAEGSKELNSNGGNRAYLLSSTVFNASYPFPTLGTMKVYVKAGESIYVGSSVQGINGGTINFRAPDGSTYSSGTDAVTGLISNRTQEVAGPLPNTGGYTPFIKTVQVGQEGVWEIDFIPEANGTQLTANPTPVASSTMWVQPAAQYIAAFDVSVRDAANAKFLTGRVFTNVFSGVLGAFNVGFNGIFNILTKDGYQYTLNNNGQAGNGFTFFVNNKGFRDANGGVSYKSVNLITTNVQDPRSADTQMDVTQKIFFNPPASDLPASASIPGGGTTWLLSAPVLPTISNVTFTGIEGTVGRAGTNPLGGYFVFTTSGNGNYVLAIDANQNGLFTDAADRKLAGAVNTGTNLIYWDGLDGEGKKVPANALAAYNANITIITTAGEVHFPFFDVERNVNGLKLSRTNGIYAPDDTLFWDDSPITVVGTPSNPIKNLTGISSAVNGHKWGTTTFDPNNDADFGNNKSIDTWGYTSSAPVSSAVSFQLLEADLAVGDISAAAGCAGLPVTYQFTVKNNGPSAVTGAKLSFNYPTDIMGLVVNSTATTGTSSVSAGLVTATAYTCNVDLTNGAVRTFNITGKVSLSSSGSLAVSAGILRPADVTDPDATNPDATPPTDALLECDASPSGLGCNNVKTNTVVVIAAPNAGPDQTVFQYANATLSAVGAGTWSQASADAHMATISNPASNITTVTGLDNLGLHHFVYTNGNGCTDTVVIKVIAADLEIPNIFTPNNDGKNDVFKITGLESYAGSQLIVFNRWGNEVYRSDNYLNNWDGSGLAEGTYYYILNRKDHDGAIVTIKGWVFLKRGKS</sequence>
<dbReference type="Gene3D" id="2.60.40.290">
    <property type="match status" value="1"/>
</dbReference>
<keyword evidence="1" id="KW-0472">Membrane</keyword>
<proteinExistence type="predicted"/>
<dbReference type="NCBIfam" id="TIGR04131">
    <property type="entry name" value="Bac_Flav_CTERM"/>
    <property type="match status" value="1"/>
</dbReference>
<feature type="transmembrane region" description="Helical" evidence="1">
    <location>
        <begin position="21"/>
        <end position="43"/>
    </location>
</feature>
<reference evidence="3" key="1">
    <citation type="submission" date="2011-09" db="EMBL/GenBank/DDBJ databases">
        <title>The permanent draft genome of Mucilaginibacter paludis DSM 18603.</title>
        <authorList>
            <consortium name="US DOE Joint Genome Institute (JGI-PGF)"/>
            <person name="Lucas S."/>
            <person name="Han J."/>
            <person name="Lapidus A."/>
            <person name="Bruce D."/>
            <person name="Goodwin L."/>
            <person name="Pitluck S."/>
            <person name="Peters L."/>
            <person name="Kyrpides N."/>
            <person name="Mavromatis K."/>
            <person name="Ivanova N."/>
            <person name="Mikhailova N."/>
            <person name="Held B."/>
            <person name="Detter J.C."/>
            <person name="Tapia R."/>
            <person name="Han C."/>
            <person name="Land M."/>
            <person name="Hauser L."/>
            <person name="Markowitz V."/>
            <person name="Cheng J.-F."/>
            <person name="Hugenholtz P."/>
            <person name="Woyke T."/>
            <person name="Wu D."/>
            <person name="Tindall B."/>
            <person name="Brambilla E."/>
            <person name="Klenk H.-P."/>
            <person name="Eisen J.A."/>
        </authorList>
    </citation>
    <scope>NUCLEOTIDE SEQUENCE [LARGE SCALE GENOMIC DNA]</scope>
    <source>
        <strain evidence="3">DSM 18603</strain>
    </source>
</reference>
<keyword evidence="4" id="KW-1185">Reference proteome</keyword>
<keyword evidence="1" id="KW-1133">Transmembrane helix</keyword>
<protein>
    <submittedName>
        <fullName evidence="3">Conserved repeat domain protein</fullName>
    </submittedName>
</protein>
<gene>
    <name evidence="3" type="ORF">Mucpa_4651</name>
</gene>
<dbReference type="STRING" id="714943.Mucpa_4651"/>
<dbReference type="RefSeq" id="WP_008509640.1">
    <property type="nucleotide sequence ID" value="NZ_CM001403.1"/>
</dbReference>
<dbReference type="GO" id="GO:0004553">
    <property type="term" value="F:hydrolase activity, hydrolyzing O-glycosyl compounds"/>
    <property type="evidence" value="ECO:0007669"/>
    <property type="project" value="InterPro"/>
</dbReference>
<dbReference type="eggNOG" id="COG3209">
    <property type="taxonomic scope" value="Bacteria"/>
</dbReference>
<dbReference type="AlphaFoldDB" id="H1Y8X2"/>
<accession>H1Y8X2</accession>
<name>H1Y8X2_9SPHI</name>
<evidence type="ECO:0000256" key="1">
    <source>
        <dbReference type="SAM" id="Phobius"/>
    </source>
</evidence>
<organism evidence="3 4">
    <name type="scientific">Mucilaginibacter paludis DSM 18603</name>
    <dbReference type="NCBI Taxonomy" id="714943"/>
    <lineage>
        <taxon>Bacteria</taxon>
        <taxon>Pseudomonadati</taxon>
        <taxon>Bacteroidota</taxon>
        <taxon>Sphingobacteriia</taxon>
        <taxon>Sphingobacteriales</taxon>
        <taxon>Sphingobacteriaceae</taxon>
        <taxon>Mucilaginibacter</taxon>
    </lineage>
</organism>
<dbReference type="InterPro" id="IPR026341">
    <property type="entry name" value="T9SS_type_B"/>
</dbReference>
<evidence type="ECO:0000313" key="3">
    <source>
        <dbReference type="EMBL" id="EHQ28738.1"/>
    </source>
</evidence>
<evidence type="ECO:0000259" key="2">
    <source>
        <dbReference type="Pfam" id="PF01345"/>
    </source>
</evidence>
<dbReference type="HOGENOM" id="CLU_334250_0_0_10"/>
<dbReference type="eggNOG" id="COG3291">
    <property type="taxonomic scope" value="Bacteria"/>
</dbReference>
<feature type="domain" description="DUF11" evidence="2">
    <location>
        <begin position="536"/>
        <end position="647"/>
    </location>
</feature>
<dbReference type="GO" id="GO:0030247">
    <property type="term" value="F:polysaccharide binding"/>
    <property type="evidence" value="ECO:0007669"/>
    <property type="project" value="InterPro"/>
</dbReference>
<evidence type="ECO:0000313" key="4">
    <source>
        <dbReference type="Proteomes" id="UP000002774"/>
    </source>
</evidence>
<keyword evidence="1" id="KW-0812">Transmembrane</keyword>